<proteinExistence type="predicted"/>
<feature type="region of interest" description="Disordered" evidence="1">
    <location>
        <begin position="56"/>
        <end position="113"/>
    </location>
</feature>
<dbReference type="AlphaFoldDB" id="A0A3P6PZE8"/>
<sequence length="134" mass="15012">MFSIRQLLQQLSIDLASTRLQHANTFVQQDQDLVKWVFAVLLKLCKVDEYASTRLVGDIEGRPENLDDKTSPRVRSGSSPDNSSTEGLTSPSAPYFSEDQNTDPLPRLQSQADVENCKNQLIERISQSDSVITK</sequence>
<gene>
    <name evidence="2" type="ORF">DILT_LOCUS674</name>
</gene>
<evidence type="ECO:0000256" key="1">
    <source>
        <dbReference type="SAM" id="MobiDB-lite"/>
    </source>
</evidence>
<protein>
    <submittedName>
        <fullName evidence="2">Uncharacterized protein</fullName>
    </submittedName>
</protein>
<keyword evidence="3" id="KW-1185">Reference proteome</keyword>
<accession>A0A3P6PZE8</accession>
<organism evidence="2 3">
    <name type="scientific">Dibothriocephalus latus</name>
    <name type="common">Fish tapeworm</name>
    <name type="synonym">Diphyllobothrium latum</name>
    <dbReference type="NCBI Taxonomy" id="60516"/>
    <lineage>
        <taxon>Eukaryota</taxon>
        <taxon>Metazoa</taxon>
        <taxon>Spiralia</taxon>
        <taxon>Lophotrochozoa</taxon>
        <taxon>Platyhelminthes</taxon>
        <taxon>Cestoda</taxon>
        <taxon>Eucestoda</taxon>
        <taxon>Diphyllobothriidea</taxon>
        <taxon>Diphyllobothriidae</taxon>
        <taxon>Dibothriocephalus</taxon>
    </lineage>
</organism>
<feature type="compositionally biased region" description="Polar residues" evidence="1">
    <location>
        <begin position="76"/>
        <end position="113"/>
    </location>
</feature>
<dbReference type="EMBL" id="UYRU01003150">
    <property type="protein sequence ID" value="VDK35313.1"/>
    <property type="molecule type" value="Genomic_DNA"/>
</dbReference>
<name>A0A3P6PZE8_DIBLA</name>
<feature type="compositionally biased region" description="Basic and acidic residues" evidence="1">
    <location>
        <begin position="56"/>
        <end position="71"/>
    </location>
</feature>
<evidence type="ECO:0000313" key="2">
    <source>
        <dbReference type="EMBL" id="VDK35313.1"/>
    </source>
</evidence>
<evidence type="ECO:0000313" key="3">
    <source>
        <dbReference type="Proteomes" id="UP000281553"/>
    </source>
</evidence>
<reference evidence="2 3" key="1">
    <citation type="submission" date="2018-11" db="EMBL/GenBank/DDBJ databases">
        <authorList>
            <consortium name="Pathogen Informatics"/>
        </authorList>
    </citation>
    <scope>NUCLEOTIDE SEQUENCE [LARGE SCALE GENOMIC DNA]</scope>
</reference>
<dbReference type="Proteomes" id="UP000281553">
    <property type="component" value="Unassembled WGS sequence"/>
</dbReference>